<dbReference type="PANTHER" id="PTHR35763">
    <property type="entry name" value="COMPLEX 1 LYR-LIKE PROTEIN"/>
    <property type="match status" value="1"/>
</dbReference>
<evidence type="ECO:0000313" key="2">
    <source>
        <dbReference type="Proteomes" id="UP001438707"/>
    </source>
</evidence>
<protein>
    <submittedName>
        <fullName evidence="1">Uncharacterized protein</fullName>
    </submittedName>
</protein>
<proteinExistence type="predicted"/>
<dbReference type="EMBL" id="JALJOS010000006">
    <property type="protein sequence ID" value="KAK9837920.1"/>
    <property type="molecule type" value="Genomic_DNA"/>
</dbReference>
<evidence type="ECO:0000313" key="1">
    <source>
        <dbReference type="EMBL" id="KAK9837920.1"/>
    </source>
</evidence>
<name>A0AAW1RW97_9CHLO</name>
<dbReference type="AlphaFoldDB" id="A0AAW1RW97"/>
<accession>A0AAW1RW97</accession>
<dbReference type="Proteomes" id="UP001438707">
    <property type="component" value="Unassembled WGS sequence"/>
</dbReference>
<sequence>MASMASTNTSIKLSLTSCTRSERLWRDQIVQQFRQHRTLDSPETAAELVQYARDQAELIKAIQFQRELLLSYNIGVEQDVAQKDVRERTAARLPLTEGSHPVRVGLAQLLGHTQQ</sequence>
<gene>
    <name evidence="1" type="ORF">WJX74_007807</name>
</gene>
<comment type="caution">
    <text evidence="1">The sequence shown here is derived from an EMBL/GenBank/DDBJ whole genome shotgun (WGS) entry which is preliminary data.</text>
</comment>
<keyword evidence="2" id="KW-1185">Reference proteome</keyword>
<organism evidence="1 2">
    <name type="scientific">Apatococcus lobatus</name>
    <dbReference type="NCBI Taxonomy" id="904363"/>
    <lineage>
        <taxon>Eukaryota</taxon>
        <taxon>Viridiplantae</taxon>
        <taxon>Chlorophyta</taxon>
        <taxon>core chlorophytes</taxon>
        <taxon>Trebouxiophyceae</taxon>
        <taxon>Chlorellales</taxon>
        <taxon>Chlorellaceae</taxon>
        <taxon>Apatococcus</taxon>
    </lineage>
</organism>
<reference evidence="1 2" key="1">
    <citation type="journal article" date="2024" name="Nat. Commun.">
        <title>Phylogenomics reveals the evolutionary origins of lichenization in chlorophyte algae.</title>
        <authorList>
            <person name="Puginier C."/>
            <person name="Libourel C."/>
            <person name="Otte J."/>
            <person name="Skaloud P."/>
            <person name="Haon M."/>
            <person name="Grisel S."/>
            <person name="Petersen M."/>
            <person name="Berrin J.G."/>
            <person name="Delaux P.M."/>
            <person name="Dal Grande F."/>
            <person name="Keller J."/>
        </authorList>
    </citation>
    <scope>NUCLEOTIDE SEQUENCE [LARGE SCALE GENOMIC DNA]</scope>
    <source>
        <strain evidence="1 2">SAG 2145</strain>
    </source>
</reference>
<dbReference type="PANTHER" id="PTHR35763:SF1">
    <property type="entry name" value="OS11G0133900 PROTEIN"/>
    <property type="match status" value="1"/>
</dbReference>